<dbReference type="Pfam" id="PF10658">
    <property type="entry name" value="DUF2484"/>
    <property type="match status" value="1"/>
</dbReference>
<keyword evidence="3" id="KW-1185">Reference proteome</keyword>
<dbReference type="EMBL" id="FZOY01000003">
    <property type="protein sequence ID" value="SNS71703.1"/>
    <property type="molecule type" value="Genomic_DNA"/>
</dbReference>
<gene>
    <name evidence="2" type="ORF">SAMN05421757_10373</name>
</gene>
<reference evidence="2 3" key="1">
    <citation type="submission" date="2017-06" db="EMBL/GenBank/DDBJ databases">
        <authorList>
            <person name="Kim H.J."/>
            <person name="Triplett B.A."/>
        </authorList>
    </citation>
    <scope>NUCLEOTIDE SEQUENCE [LARGE SCALE GENOMIC DNA]</scope>
    <source>
        <strain evidence="2 3">DSM 29339</strain>
    </source>
</reference>
<dbReference type="RefSeq" id="WP_089232682.1">
    <property type="nucleotide sequence ID" value="NZ_FZOY01000003.1"/>
</dbReference>
<dbReference type="Proteomes" id="UP000198426">
    <property type="component" value="Unassembled WGS sequence"/>
</dbReference>
<feature type="transmembrane region" description="Helical" evidence="1">
    <location>
        <begin position="29"/>
        <end position="47"/>
    </location>
</feature>
<keyword evidence="1" id="KW-0812">Transmembrane</keyword>
<dbReference type="OrthoDB" id="7862849at2"/>
<protein>
    <recommendedName>
        <fullName evidence="4">DUF2484 family protein</fullName>
    </recommendedName>
</protein>
<proteinExistence type="predicted"/>
<evidence type="ECO:0000256" key="1">
    <source>
        <dbReference type="SAM" id="Phobius"/>
    </source>
</evidence>
<sequence length="97" mass="10731">MNLSLVLACLWALTATLIAMIPSKRNHWPQAYALIAIGIPLLGYVTYQNGPFTGLVVFVAGASILRWPLIYLGRWVRRQTSTPQPEVVDGPEQGPDR</sequence>
<evidence type="ECO:0000313" key="3">
    <source>
        <dbReference type="Proteomes" id="UP000198426"/>
    </source>
</evidence>
<dbReference type="AlphaFoldDB" id="A0A239GT67"/>
<keyword evidence="1" id="KW-0472">Membrane</keyword>
<dbReference type="InterPro" id="IPR018919">
    <property type="entry name" value="DUF2484"/>
</dbReference>
<organism evidence="2 3">
    <name type="scientific">Tropicimonas sediminicola</name>
    <dbReference type="NCBI Taxonomy" id="1031541"/>
    <lineage>
        <taxon>Bacteria</taxon>
        <taxon>Pseudomonadati</taxon>
        <taxon>Pseudomonadota</taxon>
        <taxon>Alphaproteobacteria</taxon>
        <taxon>Rhodobacterales</taxon>
        <taxon>Roseobacteraceae</taxon>
        <taxon>Tropicimonas</taxon>
    </lineage>
</organism>
<keyword evidence="1" id="KW-1133">Transmembrane helix</keyword>
<evidence type="ECO:0008006" key="4">
    <source>
        <dbReference type="Google" id="ProtNLM"/>
    </source>
</evidence>
<evidence type="ECO:0000313" key="2">
    <source>
        <dbReference type="EMBL" id="SNS71703.1"/>
    </source>
</evidence>
<feature type="transmembrane region" description="Helical" evidence="1">
    <location>
        <begin position="54"/>
        <end position="73"/>
    </location>
</feature>
<accession>A0A239GT67</accession>
<name>A0A239GT67_9RHOB</name>